<keyword evidence="2" id="KW-1185">Reference proteome</keyword>
<evidence type="ECO:0000313" key="1">
    <source>
        <dbReference type="EMBL" id="CAJ0575611.1"/>
    </source>
</evidence>
<dbReference type="Proteomes" id="UP001177023">
    <property type="component" value="Unassembled WGS sequence"/>
</dbReference>
<protein>
    <submittedName>
        <fullName evidence="1">Uncharacterized protein</fullName>
    </submittedName>
</protein>
<accession>A0AA36G2A1</accession>
<name>A0AA36G2A1_9BILA</name>
<organism evidence="1 2">
    <name type="scientific">Mesorhabditis spiculigera</name>
    <dbReference type="NCBI Taxonomy" id="96644"/>
    <lineage>
        <taxon>Eukaryota</taxon>
        <taxon>Metazoa</taxon>
        <taxon>Ecdysozoa</taxon>
        <taxon>Nematoda</taxon>
        <taxon>Chromadorea</taxon>
        <taxon>Rhabditida</taxon>
        <taxon>Rhabditina</taxon>
        <taxon>Rhabditomorpha</taxon>
        <taxon>Rhabditoidea</taxon>
        <taxon>Rhabditidae</taxon>
        <taxon>Mesorhabditinae</taxon>
        <taxon>Mesorhabditis</taxon>
    </lineage>
</organism>
<proteinExistence type="predicted"/>
<comment type="caution">
    <text evidence="1">The sequence shown here is derived from an EMBL/GenBank/DDBJ whole genome shotgun (WGS) entry which is preliminary data.</text>
</comment>
<evidence type="ECO:0000313" key="2">
    <source>
        <dbReference type="Proteomes" id="UP001177023"/>
    </source>
</evidence>
<feature type="non-terminal residue" evidence="1">
    <location>
        <position position="1"/>
    </location>
</feature>
<dbReference type="EMBL" id="CATQJA010002640">
    <property type="protein sequence ID" value="CAJ0575611.1"/>
    <property type="molecule type" value="Genomic_DNA"/>
</dbReference>
<gene>
    <name evidence="1" type="ORF">MSPICULIGERA_LOCUS13920</name>
</gene>
<sequence length="253" mass="26384">MSSVCPTFDNVVIDQATVVGYPNVSLSCPASTFCLFGSTNGIGYVHLCVTSRPAVATTPAPSTICPSLEKYVVETAYTGPAFNGICPVAQYCRSTDGRDMCFQMGDVCPTEYKTNLDAAAVVGHPGGDLTCPSDSHCVFGSTDGVGYVHYCMNGSYAAGFQTGLCPPLEAGVDKEGNAGAANARNCDDYFCRNVDGKDLCFDSSAICSSSYEGVIPQSDVVEIPDSDLACPNGSSCVFGTTDGTGYIYYCVKA</sequence>
<reference evidence="1" key="1">
    <citation type="submission" date="2023-06" db="EMBL/GenBank/DDBJ databases">
        <authorList>
            <person name="Delattre M."/>
        </authorList>
    </citation>
    <scope>NUCLEOTIDE SEQUENCE</scope>
    <source>
        <strain evidence="1">AF72</strain>
    </source>
</reference>
<dbReference type="AlphaFoldDB" id="A0AA36G2A1"/>